<keyword evidence="4 6" id="KW-1133">Transmembrane helix</keyword>
<organism evidence="9 10">
    <name type="scientific">Chitinophaga filiformis</name>
    <name type="common">Myxococcus filiformis</name>
    <name type="synonym">Flexibacter filiformis</name>
    <dbReference type="NCBI Taxonomy" id="104663"/>
    <lineage>
        <taxon>Bacteria</taxon>
        <taxon>Pseudomonadati</taxon>
        <taxon>Bacteroidota</taxon>
        <taxon>Chitinophagia</taxon>
        <taxon>Chitinophagales</taxon>
        <taxon>Chitinophagaceae</taxon>
        <taxon>Chitinophaga</taxon>
    </lineage>
</organism>
<feature type="transmembrane region" description="Helical" evidence="6">
    <location>
        <begin position="21"/>
        <end position="41"/>
    </location>
</feature>
<dbReference type="Pfam" id="PF12704">
    <property type="entry name" value="MacB_PCD"/>
    <property type="match status" value="2"/>
</dbReference>
<evidence type="ECO:0000256" key="1">
    <source>
        <dbReference type="ARBA" id="ARBA00004651"/>
    </source>
</evidence>
<feature type="transmembrane region" description="Helical" evidence="6">
    <location>
        <begin position="285"/>
        <end position="304"/>
    </location>
</feature>
<dbReference type="EMBL" id="CP095855">
    <property type="protein sequence ID" value="UPK70873.1"/>
    <property type="molecule type" value="Genomic_DNA"/>
</dbReference>
<keyword evidence="10" id="KW-1185">Reference proteome</keyword>
<feature type="transmembrane region" description="Helical" evidence="6">
    <location>
        <begin position="670"/>
        <end position="691"/>
    </location>
</feature>
<dbReference type="Pfam" id="PF02687">
    <property type="entry name" value="FtsX"/>
    <property type="match status" value="2"/>
</dbReference>
<feature type="domain" description="ABC3 transporter permease C-terminal" evidence="7">
    <location>
        <begin position="285"/>
        <end position="401"/>
    </location>
</feature>
<name>A0ABY4I5E8_CHIFI</name>
<evidence type="ECO:0000256" key="2">
    <source>
        <dbReference type="ARBA" id="ARBA00022475"/>
    </source>
</evidence>
<feature type="transmembrane region" description="Helical" evidence="6">
    <location>
        <begin position="417"/>
        <end position="441"/>
    </location>
</feature>
<evidence type="ECO:0000259" key="8">
    <source>
        <dbReference type="Pfam" id="PF12704"/>
    </source>
</evidence>
<gene>
    <name evidence="9" type="ORF">MYF79_06115</name>
</gene>
<accession>A0ABY4I5E8</accession>
<keyword evidence="5 6" id="KW-0472">Membrane</keyword>
<feature type="transmembrane region" description="Helical" evidence="6">
    <location>
        <begin position="325"/>
        <end position="353"/>
    </location>
</feature>
<feature type="domain" description="ABC3 transporter permease C-terminal" evidence="7">
    <location>
        <begin position="670"/>
        <end position="779"/>
    </location>
</feature>
<dbReference type="RefSeq" id="WP_247813034.1">
    <property type="nucleotide sequence ID" value="NZ_CP095855.1"/>
</dbReference>
<dbReference type="PANTHER" id="PTHR30572:SF18">
    <property type="entry name" value="ABC-TYPE MACROLIDE FAMILY EXPORT SYSTEM PERMEASE COMPONENT 2"/>
    <property type="match status" value="1"/>
</dbReference>
<keyword evidence="2" id="KW-1003">Cell membrane</keyword>
<feature type="domain" description="MacB-like periplasmic core" evidence="8">
    <location>
        <begin position="431"/>
        <end position="634"/>
    </location>
</feature>
<evidence type="ECO:0000313" key="10">
    <source>
        <dbReference type="Proteomes" id="UP000830198"/>
    </source>
</evidence>
<dbReference type="InterPro" id="IPR050250">
    <property type="entry name" value="Macrolide_Exporter_MacB"/>
</dbReference>
<evidence type="ECO:0000256" key="5">
    <source>
        <dbReference type="ARBA" id="ARBA00023136"/>
    </source>
</evidence>
<feature type="transmembrane region" description="Helical" evidence="6">
    <location>
        <begin position="373"/>
        <end position="396"/>
    </location>
</feature>
<evidence type="ECO:0000256" key="4">
    <source>
        <dbReference type="ARBA" id="ARBA00022989"/>
    </source>
</evidence>
<dbReference type="InterPro" id="IPR025857">
    <property type="entry name" value="MacB_PCD"/>
</dbReference>
<dbReference type="PANTHER" id="PTHR30572">
    <property type="entry name" value="MEMBRANE COMPONENT OF TRANSPORTER-RELATED"/>
    <property type="match status" value="1"/>
</dbReference>
<feature type="transmembrane region" description="Helical" evidence="6">
    <location>
        <begin position="719"/>
        <end position="739"/>
    </location>
</feature>
<reference evidence="9 10" key="1">
    <citation type="submission" date="2022-04" db="EMBL/GenBank/DDBJ databases">
        <title>The arsenic-methylating capacity of Chitinophaga filiformis YT5 during chitin decomposition.</title>
        <authorList>
            <person name="Chen G."/>
            <person name="Liang Y."/>
        </authorList>
    </citation>
    <scope>NUCLEOTIDE SEQUENCE [LARGE SCALE GENOMIC DNA]</scope>
    <source>
        <strain evidence="9 10">YT5</strain>
    </source>
</reference>
<comment type="subcellular location">
    <subcellularLocation>
        <location evidence="1">Cell membrane</location>
        <topology evidence="1">Multi-pass membrane protein</topology>
    </subcellularLocation>
</comment>
<evidence type="ECO:0000313" key="9">
    <source>
        <dbReference type="EMBL" id="UPK70873.1"/>
    </source>
</evidence>
<protein>
    <submittedName>
        <fullName evidence="9">ABC transporter permease</fullName>
    </submittedName>
</protein>
<feature type="transmembrane region" description="Helical" evidence="6">
    <location>
        <begin position="751"/>
        <end position="771"/>
    </location>
</feature>
<dbReference type="Proteomes" id="UP000830198">
    <property type="component" value="Chromosome"/>
</dbReference>
<dbReference type="InterPro" id="IPR003838">
    <property type="entry name" value="ABC3_permease_C"/>
</dbReference>
<evidence type="ECO:0000256" key="6">
    <source>
        <dbReference type="SAM" id="Phobius"/>
    </source>
</evidence>
<keyword evidence="3 6" id="KW-0812">Transmembrane</keyword>
<evidence type="ECO:0000256" key="3">
    <source>
        <dbReference type="ARBA" id="ARBA00022692"/>
    </source>
</evidence>
<sequence length="790" mass="87678">MFKSYLKATWRNLWKNKTYSFLNIFGLAIGIVCAGVIFLWVEDEVNFDSTHVKRNRLYALQANWDYEGNIRTFSSTPGLAGPAIKAEIPGIANTCRMTDFAPSLLFNIGEKAVYATGRYADASLFDMFTLPFVEGNAKTAFKDLYTMVITQKTAKRFFGDDKDIVGRRVKVDNRQEYVISGVLKDLPDNSSLQFDWLAPFEGYFQQKKEALSNWLSNSPYTYVELAPNADPAAINKKLYNFIEQKNPEAINHLFLFSMNDWRLRGNFENGKQVGGRITYVRMFSLIAWIILLIACINFMNLATARSEKRAREVGVRKVMGAGKRGLIAQFVSEALLMAIFSCVLAVLIIWIVLPAANALMGKNLTMGLQQPAHILALVLITLICGLVAGSYPSLYLSSFNPVAVLKGLNIKTGGAAFIRKGLVVLQFSVSIILIVCTVIIYQQIQHVKSRDLGFNRDHLLSIDLKANMLNNFRAIKQDLLNTGMVENVALSDQPTIYGGNNTSAFKWKGKPENSDILISTRLASSGFISTMGMQLIEGRDFNEANTDSTNVIITSSLAKMMGKGSALGKKIEAPSNNGTLFLTVTGVVKDYVYGDMYASPDPVLFYNMTQFGKIMYLRIKSTADPIKAVAAIEKVITSANPGYPFGYTFVDDQFNDMFQSEMLVSRLSRVFAGLAIIISCLGLFGLAAYTAERRTREIGIRKVLGASVAGITSLLSRDFLQLVIISCVVAFPLAWWAMSSWLQQYAYRVSIHWWVFLLAGITAIIISLLTISFQSVRAALANPVKSLKAE</sequence>
<evidence type="ECO:0000259" key="7">
    <source>
        <dbReference type="Pfam" id="PF02687"/>
    </source>
</evidence>
<feature type="domain" description="MacB-like periplasmic core" evidence="8">
    <location>
        <begin position="20"/>
        <end position="238"/>
    </location>
</feature>
<proteinExistence type="predicted"/>